<evidence type="ECO:0000256" key="5">
    <source>
        <dbReference type="ARBA" id="ARBA00022741"/>
    </source>
</evidence>
<dbReference type="PANTHER" id="PTHR30042">
    <property type="entry name" value="POTASSIUM-TRANSPORTING ATPASE C CHAIN"/>
    <property type="match status" value="1"/>
</dbReference>
<organism evidence="13 14">
    <name type="scientific">Streptomyces blastmyceticus</name>
    <dbReference type="NCBI Taxonomy" id="68180"/>
    <lineage>
        <taxon>Bacteria</taxon>
        <taxon>Bacillati</taxon>
        <taxon>Actinomycetota</taxon>
        <taxon>Actinomycetes</taxon>
        <taxon>Kitasatosporales</taxon>
        <taxon>Streptomycetaceae</taxon>
        <taxon>Streptomyces</taxon>
    </lineage>
</organism>
<keyword evidence="10 11" id="KW-0472">Membrane</keyword>
<keyword evidence="7 11" id="KW-0630">Potassium</keyword>
<reference evidence="13 14" key="1">
    <citation type="journal article" date="2019" name="Int. J. Syst. Evol. Microbiol.">
        <title>The Global Catalogue of Microorganisms (GCM) 10K type strain sequencing project: providing services to taxonomists for standard genome sequencing and annotation.</title>
        <authorList>
            <consortium name="The Broad Institute Genomics Platform"/>
            <consortium name="The Broad Institute Genome Sequencing Center for Infectious Disease"/>
            <person name="Wu L."/>
            <person name="Ma J."/>
        </authorList>
    </citation>
    <scope>NUCLEOTIDE SEQUENCE [LARGE SCALE GENOMIC DNA]</scope>
    <source>
        <strain evidence="13 14">JCM 4565</strain>
    </source>
</reference>
<comment type="caution">
    <text evidence="13">The sequence shown here is derived from an EMBL/GenBank/DDBJ whole genome shotgun (WGS) entry which is preliminary data.</text>
</comment>
<dbReference type="Proteomes" id="UP001500063">
    <property type="component" value="Unassembled WGS sequence"/>
</dbReference>
<name>A0ABN0XG99_9ACTN</name>
<dbReference type="EMBL" id="BAAABW010000026">
    <property type="protein sequence ID" value="GAA0363418.1"/>
    <property type="molecule type" value="Genomic_DNA"/>
</dbReference>
<feature type="compositionally biased region" description="Basic and acidic residues" evidence="12">
    <location>
        <begin position="72"/>
        <end position="82"/>
    </location>
</feature>
<dbReference type="PANTHER" id="PTHR30042:SF2">
    <property type="entry name" value="POTASSIUM-TRANSPORTING ATPASE KDPC SUBUNIT"/>
    <property type="match status" value="1"/>
</dbReference>
<dbReference type="HAMAP" id="MF_00276">
    <property type="entry name" value="KdpC"/>
    <property type="match status" value="1"/>
</dbReference>
<evidence type="ECO:0000256" key="9">
    <source>
        <dbReference type="ARBA" id="ARBA00023065"/>
    </source>
</evidence>
<feature type="transmembrane region" description="Helical" evidence="11">
    <location>
        <begin position="20"/>
        <end position="42"/>
    </location>
</feature>
<comment type="subunit">
    <text evidence="11">The system is composed of three essential subunits: KdpA, KdpB and KdpC.</text>
</comment>
<evidence type="ECO:0000256" key="1">
    <source>
        <dbReference type="ARBA" id="ARBA00022448"/>
    </source>
</evidence>
<evidence type="ECO:0000256" key="2">
    <source>
        <dbReference type="ARBA" id="ARBA00022475"/>
    </source>
</evidence>
<evidence type="ECO:0000313" key="14">
    <source>
        <dbReference type="Proteomes" id="UP001500063"/>
    </source>
</evidence>
<evidence type="ECO:0000256" key="7">
    <source>
        <dbReference type="ARBA" id="ARBA00022958"/>
    </source>
</evidence>
<keyword evidence="5 11" id="KW-0547">Nucleotide-binding</keyword>
<proteinExistence type="inferred from homology"/>
<sequence length="216" mass="22636">MLPHLPPLLRQHLSALRMLLVFTAVTGVAYPLAVTGIAVAAFGHQAGGSLITVHGTPVASRLLGQNFALPKKNPDDPHETLRPDPMWFQPRPSAADAGKGAGPYDPTYSGASNLGPDNPALVKAVDERRTAVAAFDGVDARAVPVDALTASGSGLDPDISPAYAYEQVARVARARGLPARRVGGLVTGHVRGRDLGFLGQEHVDVVELNQDLAHLT</sequence>
<evidence type="ECO:0000313" key="13">
    <source>
        <dbReference type="EMBL" id="GAA0363418.1"/>
    </source>
</evidence>
<dbReference type="RefSeq" id="WP_344120528.1">
    <property type="nucleotide sequence ID" value="NZ_BAAABW010000026.1"/>
</dbReference>
<keyword evidence="3 11" id="KW-0633">Potassium transport</keyword>
<keyword evidence="8 11" id="KW-1133">Transmembrane helix</keyword>
<evidence type="ECO:0000256" key="11">
    <source>
        <dbReference type="HAMAP-Rule" id="MF_00276"/>
    </source>
</evidence>
<evidence type="ECO:0000256" key="10">
    <source>
        <dbReference type="ARBA" id="ARBA00023136"/>
    </source>
</evidence>
<gene>
    <name evidence="11" type="primary">kdpC</name>
    <name evidence="13" type="ORF">GCM10010319_46450</name>
</gene>
<dbReference type="Pfam" id="PF02669">
    <property type="entry name" value="KdpC"/>
    <property type="match status" value="1"/>
</dbReference>
<keyword evidence="6 11" id="KW-0067">ATP-binding</keyword>
<evidence type="ECO:0000256" key="3">
    <source>
        <dbReference type="ARBA" id="ARBA00022538"/>
    </source>
</evidence>
<dbReference type="NCBIfam" id="NF001454">
    <property type="entry name" value="PRK00315.1"/>
    <property type="match status" value="1"/>
</dbReference>
<keyword evidence="9 11" id="KW-0406">Ion transport</keyword>
<evidence type="ECO:0000256" key="6">
    <source>
        <dbReference type="ARBA" id="ARBA00022840"/>
    </source>
</evidence>
<keyword evidence="1 11" id="KW-0813">Transport</keyword>
<dbReference type="PIRSF" id="PIRSF001296">
    <property type="entry name" value="K_ATPase_KdpC"/>
    <property type="match status" value="1"/>
</dbReference>
<keyword evidence="2 11" id="KW-1003">Cell membrane</keyword>
<keyword evidence="14" id="KW-1185">Reference proteome</keyword>
<dbReference type="NCBIfam" id="TIGR00681">
    <property type="entry name" value="kdpC"/>
    <property type="match status" value="1"/>
</dbReference>
<comment type="subcellular location">
    <subcellularLocation>
        <location evidence="11">Cell membrane</location>
        <topology evidence="11">Single-pass membrane protein</topology>
    </subcellularLocation>
</comment>
<comment type="function">
    <text evidence="11">Part of the high-affinity ATP-driven potassium transport (or Kdp) system, which catalyzes the hydrolysis of ATP coupled with the electrogenic transport of potassium into the cytoplasm. This subunit acts as a catalytic chaperone that increases the ATP-binding affinity of the ATP-hydrolyzing subunit KdpB by the formation of a transient KdpB/KdpC/ATP ternary complex.</text>
</comment>
<evidence type="ECO:0000256" key="8">
    <source>
        <dbReference type="ARBA" id="ARBA00022989"/>
    </source>
</evidence>
<keyword evidence="4 11" id="KW-0812">Transmembrane</keyword>
<accession>A0ABN0XG99</accession>
<protein>
    <recommendedName>
        <fullName evidence="11">Potassium-transporting ATPase KdpC subunit</fullName>
    </recommendedName>
    <alternativeName>
        <fullName evidence="11">ATP phosphohydrolase [potassium-transporting] C chain</fullName>
    </alternativeName>
    <alternativeName>
        <fullName evidence="11">Potassium-binding and translocating subunit C</fullName>
    </alternativeName>
    <alternativeName>
        <fullName evidence="11">Potassium-translocating ATPase C chain</fullName>
    </alternativeName>
</protein>
<comment type="similarity">
    <text evidence="11">Belongs to the KdpC family.</text>
</comment>
<evidence type="ECO:0000256" key="12">
    <source>
        <dbReference type="SAM" id="MobiDB-lite"/>
    </source>
</evidence>
<evidence type="ECO:0000256" key="4">
    <source>
        <dbReference type="ARBA" id="ARBA00022692"/>
    </source>
</evidence>
<feature type="region of interest" description="Disordered" evidence="12">
    <location>
        <begin position="68"/>
        <end position="115"/>
    </location>
</feature>
<dbReference type="InterPro" id="IPR003820">
    <property type="entry name" value="KdpC"/>
</dbReference>